<keyword evidence="4" id="KW-1185">Reference proteome</keyword>
<dbReference type="SUPFAM" id="SSF53335">
    <property type="entry name" value="S-adenosyl-L-methionine-dependent methyltransferases"/>
    <property type="match status" value="1"/>
</dbReference>
<sequence>MTTLSGADARDADLAAQYEAYPYPQRDPRDEAKRLLIGSPSHLREIDYWVFGARRPQAVPLRALVAGCGTGDGAIMLATHLARASRAGEVVCVDRSTHALGIARARAEARGLGNIRFIQGSLNALDGLDLGLFDYIDCCGVLHHLPDPAAVLGELEGLLAPGGGMGLMVYAPYGRTGVYMVQEALEILAPHGQKPAERLGTAKRVMAALPATAWLRQNGNFGDHLTGGDAGLYDLLLNPRDRAYTIGGFLDLLDGAGLEPSCLMEPARYDAALFLPNPRLRARVAELGWRERASVAEALTGNMATHVAYVVRKGARVAAPDCCDADAVPVMREMPGAELARQIRPDGMLPFAFGTLTVPVPVPPQIRTILPLVDGTRSVGALAGLMADGGMERNRFLKVWREGFTVLESLNRVLLRPPCEAEPDRALPAVLK</sequence>
<dbReference type="EMBL" id="JABEQI010000013">
    <property type="protein sequence ID" value="MBB2187976.1"/>
    <property type="molecule type" value="Genomic_DNA"/>
</dbReference>
<accession>A0A370FXA6</accession>
<dbReference type="Gene3D" id="3.40.50.150">
    <property type="entry name" value="Vaccinia Virus protein VP39"/>
    <property type="match status" value="1"/>
</dbReference>
<dbReference type="OrthoDB" id="649979at2"/>
<gene>
    <name evidence="3" type="ORF">C7453_11161</name>
    <name evidence="2" type="ORF">HLH32_16670</name>
</gene>
<dbReference type="Proteomes" id="UP000254958">
    <property type="component" value="Unassembled WGS sequence"/>
</dbReference>
<feature type="domain" description="Methyltransferase type 12" evidence="1">
    <location>
        <begin position="65"/>
        <end position="163"/>
    </location>
</feature>
<evidence type="ECO:0000313" key="5">
    <source>
        <dbReference type="Proteomes" id="UP000562982"/>
    </source>
</evidence>
<dbReference type="InterPro" id="IPR029063">
    <property type="entry name" value="SAM-dependent_MTases_sf"/>
</dbReference>
<dbReference type="GO" id="GO:0032259">
    <property type="term" value="P:methylation"/>
    <property type="evidence" value="ECO:0007669"/>
    <property type="project" value="UniProtKB-KW"/>
</dbReference>
<dbReference type="CDD" id="cd02440">
    <property type="entry name" value="AdoMet_MTases"/>
    <property type="match status" value="1"/>
</dbReference>
<proteinExistence type="predicted"/>
<evidence type="ECO:0000313" key="2">
    <source>
        <dbReference type="EMBL" id="MBB2187976.1"/>
    </source>
</evidence>
<evidence type="ECO:0000313" key="3">
    <source>
        <dbReference type="EMBL" id="RDI36277.1"/>
    </source>
</evidence>
<dbReference type="EMBL" id="QQAW01000011">
    <property type="protein sequence ID" value="RDI36277.1"/>
    <property type="molecule type" value="Genomic_DNA"/>
</dbReference>
<name>A0A370FXA6_GLULI</name>
<reference evidence="2 5" key="2">
    <citation type="submission" date="2020-04" db="EMBL/GenBank/DDBJ databases">
        <title>Description of novel Gluconacetobacter.</title>
        <authorList>
            <person name="Sombolestani A."/>
        </authorList>
    </citation>
    <scope>NUCLEOTIDE SEQUENCE [LARGE SCALE GENOMIC DNA]</scope>
    <source>
        <strain evidence="2 5">LMG 1382</strain>
    </source>
</reference>
<organism evidence="3 4">
    <name type="scientific">Gluconacetobacter liquefaciens</name>
    <name type="common">Acetobacter liquefaciens</name>
    <dbReference type="NCBI Taxonomy" id="89584"/>
    <lineage>
        <taxon>Bacteria</taxon>
        <taxon>Pseudomonadati</taxon>
        <taxon>Pseudomonadota</taxon>
        <taxon>Alphaproteobacteria</taxon>
        <taxon>Acetobacterales</taxon>
        <taxon>Acetobacteraceae</taxon>
        <taxon>Gluconacetobacter</taxon>
    </lineage>
</organism>
<dbReference type="GO" id="GO:0008168">
    <property type="term" value="F:methyltransferase activity"/>
    <property type="evidence" value="ECO:0007669"/>
    <property type="project" value="UniProtKB-KW"/>
</dbReference>
<reference evidence="3 4" key="1">
    <citation type="submission" date="2018-07" db="EMBL/GenBank/DDBJ databases">
        <title>Genomic Encyclopedia of Type Strains, Phase IV (KMG-IV): sequencing the most valuable type-strain genomes for metagenomic binning, comparative biology and taxonomic classification.</title>
        <authorList>
            <person name="Goeker M."/>
        </authorList>
    </citation>
    <scope>NUCLEOTIDE SEQUENCE [LARGE SCALE GENOMIC DNA]</scope>
    <source>
        <strain evidence="3 4">DSM 5603</strain>
    </source>
</reference>
<evidence type="ECO:0000259" key="1">
    <source>
        <dbReference type="Pfam" id="PF08242"/>
    </source>
</evidence>
<dbReference type="Proteomes" id="UP000562982">
    <property type="component" value="Unassembled WGS sequence"/>
</dbReference>
<keyword evidence="3" id="KW-0489">Methyltransferase</keyword>
<dbReference type="InterPro" id="IPR013217">
    <property type="entry name" value="Methyltransf_12"/>
</dbReference>
<dbReference type="AlphaFoldDB" id="A0A370FXA6"/>
<keyword evidence="3" id="KW-0808">Transferase</keyword>
<dbReference type="Pfam" id="PF08242">
    <property type="entry name" value="Methyltransf_12"/>
    <property type="match status" value="1"/>
</dbReference>
<protein>
    <submittedName>
        <fullName evidence="2">Class I SAM-dependent methyltransferase</fullName>
    </submittedName>
    <submittedName>
        <fullName evidence="3">Methyltransferase family protein</fullName>
    </submittedName>
</protein>
<evidence type="ECO:0000313" key="4">
    <source>
        <dbReference type="Proteomes" id="UP000254958"/>
    </source>
</evidence>
<comment type="caution">
    <text evidence="3">The sequence shown here is derived from an EMBL/GenBank/DDBJ whole genome shotgun (WGS) entry which is preliminary data.</text>
</comment>
<dbReference type="RefSeq" id="WP_114728732.1">
    <property type="nucleotide sequence ID" value="NZ_BJMI01000041.1"/>
</dbReference>